<dbReference type="InterPro" id="IPR041618">
    <property type="entry name" value="PKS_DE"/>
</dbReference>
<dbReference type="Pfam" id="PF08659">
    <property type="entry name" value="KR"/>
    <property type="match status" value="1"/>
</dbReference>
<accession>A0ABR5HQ23</accession>
<dbReference type="Proteomes" id="UP000037274">
    <property type="component" value="Unassembled WGS sequence"/>
</dbReference>
<feature type="domain" description="Ketoreductase (KR)" evidence="3">
    <location>
        <begin position="275"/>
        <end position="402"/>
    </location>
</feature>
<comment type="caution">
    <text evidence="5">The sequence shown here is derived from an EMBL/GenBank/DDBJ whole genome shotgun (WGS) entry which is preliminary data.</text>
</comment>
<evidence type="ECO:0000259" key="4">
    <source>
        <dbReference type="Pfam" id="PF18369"/>
    </source>
</evidence>
<evidence type="ECO:0000313" key="6">
    <source>
        <dbReference type="Proteomes" id="UP000037274"/>
    </source>
</evidence>
<feature type="domain" description="Polyketide synthase dimerisation element" evidence="4">
    <location>
        <begin position="18"/>
        <end position="61"/>
    </location>
</feature>
<sequence length="402" mass="41346">PKPGGPAAPETDAVSSMDARFWAAVEQEDLSGLVDGAGLTADQPLGEVLPLLSSWRRQSREQSTVDAWRYRVAWKAVADDTGAPLSGTWLVVAADEHLGHPVVAGIEAHGAVATRLSVDPAMRDRAGLAEQLAGAGEAAGPEGIAGVVSLLALGQEPMAATLDLVQALGDVGVRAPLWCLTRGAVTTGRSDAAPEPAQAQLWGLGRVAGLEQAQSWGGLIDLPATPDERAVDRVLALIGGGSGEDQAAVRPAGVFVPRLLRASANTTGGEWAPRGTVLVTDATTPFGSYVAHWLAGTAVDRVVLMTPEGQEPTEAAVTALGERAVVAPCDVTDRAALDALVRRLADEGGPVRAVLHTVGGNHLAPLDTIRMDEADARLAAKVVGAAHLDAVLADTELDAFVL</sequence>
<proteinExistence type="predicted"/>
<evidence type="ECO:0000256" key="2">
    <source>
        <dbReference type="ARBA" id="ARBA00022553"/>
    </source>
</evidence>
<keyword evidence="2" id="KW-0597">Phosphoprotein</keyword>
<reference evidence="5 6" key="1">
    <citation type="submission" date="2015-06" db="EMBL/GenBank/DDBJ databases">
        <title>Draft genome sequence of Streptomyces leeuwenhoekii C58, which produces the novel lasso peptide, chaxapeptin.</title>
        <authorList>
            <person name="Yi Y."/>
            <person name="Hai D."/>
            <person name="Jaspars M."/>
            <person name="Sheng H."/>
            <person name="Rateb M.E."/>
            <person name="Bull A."/>
            <person name="Goodfellow M."/>
            <person name="Asenjo J.A."/>
            <person name="Ebel R."/>
        </authorList>
    </citation>
    <scope>NUCLEOTIDE SEQUENCE [LARGE SCALE GENOMIC DNA]</scope>
    <source>
        <strain evidence="5 6">C58</strain>
    </source>
</reference>
<organism evidence="5 6">
    <name type="scientific">Streptomyces leeuwenhoekii</name>
    <dbReference type="NCBI Taxonomy" id="1437453"/>
    <lineage>
        <taxon>Bacteria</taxon>
        <taxon>Bacillati</taxon>
        <taxon>Actinomycetota</taxon>
        <taxon>Actinomycetes</taxon>
        <taxon>Kitasatosporales</taxon>
        <taxon>Streptomycetaceae</taxon>
        <taxon>Streptomyces</taxon>
    </lineage>
</organism>
<dbReference type="EMBL" id="LFEH01000339">
    <property type="protein sequence ID" value="KMS65810.1"/>
    <property type="molecule type" value="Genomic_DNA"/>
</dbReference>
<protein>
    <submittedName>
        <fullName evidence="5">Uncharacterized protein</fullName>
    </submittedName>
</protein>
<dbReference type="InterPro" id="IPR013968">
    <property type="entry name" value="PKS_KR"/>
</dbReference>
<dbReference type="InterPro" id="IPR050091">
    <property type="entry name" value="PKS_NRPS_Biosynth_Enz"/>
</dbReference>
<dbReference type="Pfam" id="PF18369">
    <property type="entry name" value="PKS_DE"/>
    <property type="match status" value="1"/>
</dbReference>
<feature type="non-terminal residue" evidence="5">
    <location>
        <position position="402"/>
    </location>
</feature>
<dbReference type="Gene3D" id="6.10.140.1830">
    <property type="match status" value="1"/>
</dbReference>
<dbReference type="InterPro" id="IPR036291">
    <property type="entry name" value="NAD(P)-bd_dom_sf"/>
</dbReference>
<feature type="non-terminal residue" evidence="5">
    <location>
        <position position="1"/>
    </location>
</feature>
<evidence type="ECO:0000313" key="5">
    <source>
        <dbReference type="EMBL" id="KMS65810.1"/>
    </source>
</evidence>
<evidence type="ECO:0000256" key="1">
    <source>
        <dbReference type="ARBA" id="ARBA00022450"/>
    </source>
</evidence>
<dbReference type="CDD" id="cd08952">
    <property type="entry name" value="KR_1_SDR_x"/>
    <property type="match status" value="1"/>
</dbReference>
<evidence type="ECO:0000259" key="3">
    <source>
        <dbReference type="Pfam" id="PF08659"/>
    </source>
</evidence>
<dbReference type="SUPFAM" id="SSF51735">
    <property type="entry name" value="NAD(P)-binding Rossmann-fold domains"/>
    <property type="match status" value="2"/>
</dbReference>
<dbReference type="Gene3D" id="3.40.50.11460">
    <property type="match status" value="1"/>
</dbReference>
<keyword evidence="1" id="KW-0596">Phosphopantetheine</keyword>
<gene>
    <name evidence="5" type="ORF">ACH49_30295</name>
</gene>
<dbReference type="PANTHER" id="PTHR43775:SF37">
    <property type="entry name" value="SI:DKEY-61P9.11"/>
    <property type="match status" value="1"/>
</dbReference>
<dbReference type="Gene3D" id="3.40.50.720">
    <property type="entry name" value="NAD(P)-binding Rossmann-like Domain"/>
    <property type="match status" value="1"/>
</dbReference>
<dbReference type="PANTHER" id="PTHR43775">
    <property type="entry name" value="FATTY ACID SYNTHASE"/>
    <property type="match status" value="1"/>
</dbReference>
<name>A0ABR5HQ23_STRLW</name>
<keyword evidence="6" id="KW-1185">Reference proteome</keyword>